<accession>A0A7X0MFQ8</accession>
<evidence type="ECO:0000313" key="3">
    <source>
        <dbReference type="Proteomes" id="UP000565576"/>
    </source>
</evidence>
<sequence length="364" mass="40192">MTFPTIQLPQRALKLAQGAITTARGSYFSLPIVLALTVFMVVWEAPGILRDWTINQNPVMLDSGDIRNGKCETRKGFFTTCSAHLNYAYNGQKYDKDVEIMFVDAHTGDYETSLVISGEHPELATLSLGIDKLWNRIITLAVFAVLLGGVSLGLIYQILRVWRVRGGLSRPADLVPVPVEITGVDRAGKRLNVTYADKISGRKTGRAAHTRFELGQEPLLVGTKGDHAVALAVWHGKSALPILLDKQLERIDMTAEERSRALAPLTAELVGQQLELVTQRKKGPSITARLARVLLVILLIIGAVFGYWVWYVTSADSQFNSPGMDINNMMPAPLNNWGCAQLKKRFGDQRAPFGCVASDFTSWR</sequence>
<feature type="transmembrane region" description="Helical" evidence="1">
    <location>
        <begin position="137"/>
        <end position="159"/>
    </location>
</feature>
<organism evidence="2 3">
    <name type="scientific">Rhizobium lusitanum</name>
    <dbReference type="NCBI Taxonomy" id="293958"/>
    <lineage>
        <taxon>Bacteria</taxon>
        <taxon>Pseudomonadati</taxon>
        <taxon>Pseudomonadota</taxon>
        <taxon>Alphaproteobacteria</taxon>
        <taxon>Hyphomicrobiales</taxon>
        <taxon>Rhizobiaceae</taxon>
        <taxon>Rhizobium/Agrobacterium group</taxon>
        <taxon>Rhizobium</taxon>
    </lineage>
</organism>
<protein>
    <submittedName>
        <fullName evidence="2">Uncharacterized protein</fullName>
    </submittedName>
</protein>
<keyword evidence="1" id="KW-0812">Transmembrane</keyword>
<dbReference type="AlphaFoldDB" id="A0A7X0MFQ8"/>
<keyword evidence="1" id="KW-0472">Membrane</keyword>
<evidence type="ECO:0000313" key="2">
    <source>
        <dbReference type="EMBL" id="MBB6489277.1"/>
    </source>
</evidence>
<keyword evidence="1" id="KW-1133">Transmembrane helix</keyword>
<name>A0A7X0MFQ8_9HYPH</name>
<proteinExistence type="predicted"/>
<dbReference type="RefSeq" id="WP_184711179.1">
    <property type="nucleotide sequence ID" value="NZ_JACHBG010000035.1"/>
</dbReference>
<evidence type="ECO:0000256" key="1">
    <source>
        <dbReference type="SAM" id="Phobius"/>
    </source>
</evidence>
<gene>
    <name evidence="2" type="ORF">GGD46_006604</name>
</gene>
<dbReference type="EMBL" id="JACHBG010000035">
    <property type="protein sequence ID" value="MBB6489277.1"/>
    <property type="molecule type" value="Genomic_DNA"/>
</dbReference>
<feature type="transmembrane region" description="Helical" evidence="1">
    <location>
        <begin position="290"/>
        <end position="310"/>
    </location>
</feature>
<dbReference type="Proteomes" id="UP000565576">
    <property type="component" value="Unassembled WGS sequence"/>
</dbReference>
<feature type="transmembrane region" description="Helical" evidence="1">
    <location>
        <begin position="21"/>
        <end position="43"/>
    </location>
</feature>
<comment type="caution">
    <text evidence="2">The sequence shown here is derived from an EMBL/GenBank/DDBJ whole genome shotgun (WGS) entry which is preliminary data.</text>
</comment>
<reference evidence="2 3" key="1">
    <citation type="submission" date="2020-08" db="EMBL/GenBank/DDBJ databases">
        <title>Genomic Encyclopedia of Type Strains, Phase IV (KMG-V): Genome sequencing to study the core and pangenomes of soil and plant-associated prokaryotes.</title>
        <authorList>
            <person name="Whitman W."/>
        </authorList>
    </citation>
    <scope>NUCLEOTIDE SEQUENCE [LARGE SCALE GENOMIC DNA]</scope>
    <source>
        <strain evidence="2 3">SEMIA 4060</strain>
    </source>
</reference>